<evidence type="ECO:0000313" key="2">
    <source>
        <dbReference type="Proteomes" id="UP000271098"/>
    </source>
</evidence>
<sequence length="73" mass="8766">MQTSAYRRLLLFWTMYELEVNVPSGRLPNELEWPLNWPQCLKDCTESWNVRDVRSRPGRIAEQLDAHRIKTHL</sequence>
<evidence type="ECO:0000313" key="1">
    <source>
        <dbReference type="EMBL" id="VDK43942.1"/>
    </source>
</evidence>
<evidence type="ECO:0000313" key="3">
    <source>
        <dbReference type="WBParaSite" id="GPUH_0000428901-mRNA-1"/>
    </source>
</evidence>
<keyword evidence="2" id="KW-1185">Reference proteome</keyword>
<name>A0A183D6E1_9BILA</name>
<dbReference type="Proteomes" id="UP000271098">
    <property type="component" value="Unassembled WGS sequence"/>
</dbReference>
<accession>A0A183D6E1</accession>
<dbReference type="EMBL" id="UYRT01007950">
    <property type="protein sequence ID" value="VDK43942.1"/>
    <property type="molecule type" value="Genomic_DNA"/>
</dbReference>
<proteinExistence type="predicted"/>
<dbReference type="OrthoDB" id="422827at2759"/>
<reference evidence="1 2" key="2">
    <citation type="submission" date="2018-11" db="EMBL/GenBank/DDBJ databases">
        <authorList>
            <consortium name="Pathogen Informatics"/>
        </authorList>
    </citation>
    <scope>NUCLEOTIDE SEQUENCE [LARGE SCALE GENOMIC DNA]</scope>
</reference>
<dbReference type="AlphaFoldDB" id="A0A183D6E1"/>
<organism evidence="3">
    <name type="scientific">Gongylonema pulchrum</name>
    <dbReference type="NCBI Taxonomy" id="637853"/>
    <lineage>
        <taxon>Eukaryota</taxon>
        <taxon>Metazoa</taxon>
        <taxon>Ecdysozoa</taxon>
        <taxon>Nematoda</taxon>
        <taxon>Chromadorea</taxon>
        <taxon>Rhabditida</taxon>
        <taxon>Spirurina</taxon>
        <taxon>Spiruromorpha</taxon>
        <taxon>Spiruroidea</taxon>
        <taxon>Gongylonematidae</taxon>
        <taxon>Gongylonema</taxon>
    </lineage>
</organism>
<gene>
    <name evidence="1" type="ORF">GPUH_LOCUS4284</name>
</gene>
<reference evidence="3" key="1">
    <citation type="submission" date="2016-06" db="UniProtKB">
        <authorList>
            <consortium name="WormBaseParasite"/>
        </authorList>
    </citation>
    <scope>IDENTIFICATION</scope>
</reference>
<dbReference type="WBParaSite" id="GPUH_0000428901-mRNA-1">
    <property type="protein sequence ID" value="GPUH_0000428901-mRNA-1"/>
    <property type="gene ID" value="GPUH_0000428901"/>
</dbReference>
<protein>
    <submittedName>
        <fullName evidence="1 3">Uncharacterized protein</fullName>
    </submittedName>
</protein>